<name>A0A2S7N4R5_9BACI</name>
<proteinExistence type="predicted"/>
<dbReference type="Pfam" id="PF14191">
    <property type="entry name" value="YodL"/>
    <property type="match status" value="1"/>
</dbReference>
<gene>
    <name evidence="2" type="ORF">CYL18_03845</name>
</gene>
<keyword evidence="3" id="KW-1185">Reference proteome</keyword>
<organism evidence="2 3">
    <name type="scientific">Pradoshia eiseniae</name>
    <dbReference type="NCBI Taxonomy" id="2064768"/>
    <lineage>
        <taxon>Bacteria</taxon>
        <taxon>Bacillati</taxon>
        <taxon>Bacillota</taxon>
        <taxon>Bacilli</taxon>
        <taxon>Bacillales</taxon>
        <taxon>Bacillaceae</taxon>
        <taxon>Pradoshia</taxon>
    </lineage>
</organism>
<evidence type="ECO:0000259" key="1">
    <source>
        <dbReference type="Pfam" id="PF14191"/>
    </source>
</evidence>
<reference evidence="2 3" key="1">
    <citation type="submission" date="2017-12" db="EMBL/GenBank/DDBJ databases">
        <title>Taxonomic description and draft genome of Pradoshia cofamensis Gen. nov., sp. nov., a thermotolerant bacillale isolated from anterior gut of earthworm Eisenia fetida.</title>
        <authorList>
            <person name="Saha T."/>
            <person name="Chakraborty R."/>
        </authorList>
    </citation>
    <scope>NUCLEOTIDE SEQUENCE [LARGE SCALE GENOMIC DNA]</scope>
    <source>
        <strain evidence="2 3">EAG3</strain>
    </source>
</reference>
<sequence length="106" mass="12704">MLKSKRLSWSALRKKDYEIALFQTEHPRDRKGYKMVYRGIINGDSHFDVVSKVFKMFNIKDLIPKDYQGRTVMSGDIIMIVDHYERKRYYRLQSGGWTEVNRLHVC</sequence>
<dbReference type="RefSeq" id="WP_104848112.1">
    <property type="nucleotide sequence ID" value="NZ_PKOZ01000001.1"/>
</dbReference>
<comment type="caution">
    <text evidence="2">The sequence shown here is derived from an EMBL/GenBank/DDBJ whole genome shotgun (WGS) entry which is preliminary data.</text>
</comment>
<accession>A0A2S7N4R5</accession>
<dbReference type="EMBL" id="PKOZ01000001">
    <property type="protein sequence ID" value="PQD97017.1"/>
    <property type="molecule type" value="Genomic_DNA"/>
</dbReference>
<evidence type="ECO:0000313" key="2">
    <source>
        <dbReference type="EMBL" id="PQD97017.1"/>
    </source>
</evidence>
<dbReference type="InterPro" id="IPR025923">
    <property type="entry name" value="YodL-like_dom"/>
</dbReference>
<dbReference type="Proteomes" id="UP000239663">
    <property type="component" value="Unassembled WGS sequence"/>
</dbReference>
<protein>
    <recommendedName>
        <fullName evidence="1">YodL-like domain-containing protein</fullName>
    </recommendedName>
</protein>
<dbReference type="OrthoDB" id="2894333at2"/>
<evidence type="ECO:0000313" key="3">
    <source>
        <dbReference type="Proteomes" id="UP000239663"/>
    </source>
</evidence>
<dbReference type="AlphaFoldDB" id="A0A2S7N4R5"/>
<feature type="domain" description="YodL-like" evidence="1">
    <location>
        <begin position="27"/>
        <end position="100"/>
    </location>
</feature>